<evidence type="ECO:0000313" key="4">
    <source>
        <dbReference type="EMBL" id="MCC2155573.1"/>
    </source>
</evidence>
<organism evidence="4 5">
    <name type="scientific">Veillonella fallax</name>
    <dbReference type="NCBI Taxonomy" id="2881272"/>
    <lineage>
        <taxon>Bacteria</taxon>
        <taxon>Bacillati</taxon>
        <taxon>Bacillota</taxon>
        <taxon>Negativicutes</taxon>
        <taxon>Veillonellales</taxon>
        <taxon>Veillonellaceae</taxon>
        <taxon>Veillonella</taxon>
    </lineage>
</organism>
<keyword evidence="5" id="KW-1185">Reference proteome</keyword>
<feature type="transmembrane region" description="Helical" evidence="2">
    <location>
        <begin position="60"/>
        <end position="78"/>
    </location>
</feature>
<keyword evidence="2" id="KW-0472">Membrane</keyword>
<gene>
    <name evidence="4" type="ORF">LKD20_00265</name>
</gene>
<feature type="transmembrane region" description="Helical" evidence="2">
    <location>
        <begin position="12"/>
        <end position="28"/>
    </location>
</feature>
<keyword evidence="2" id="KW-1133">Transmembrane helix</keyword>
<evidence type="ECO:0000256" key="2">
    <source>
        <dbReference type="SAM" id="Phobius"/>
    </source>
</evidence>
<evidence type="ECO:0000256" key="1">
    <source>
        <dbReference type="ARBA" id="ARBA00005801"/>
    </source>
</evidence>
<feature type="domain" description="Prepilin type IV endopeptidase peptidase" evidence="3">
    <location>
        <begin position="43"/>
        <end position="145"/>
    </location>
</feature>
<dbReference type="PANTHER" id="PTHR30487">
    <property type="entry name" value="TYPE 4 PREPILIN-LIKE PROTEINS LEADER PEPTIDE-PROCESSING ENZYME"/>
    <property type="match status" value="1"/>
</dbReference>
<dbReference type="Gene3D" id="1.20.120.1220">
    <property type="match status" value="1"/>
</dbReference>
<comment type="similarity">
    <text evidence="1">Belongs to the peptidase A24 family.</text>
</comment>
<accession>A0ABS8EZH2</accession>
<feature type="transmembrane region" description="Helical" evidence="2">
    <location>
        <begin position="124"/>
        <end position="146"/>
    </location>
</feature>
<dbReference type="InterPro" id="IPR000045">
    <property type="entry name" value="Prepilin_IV_endopep_pep"/>
</dbReference>
<comment type="caution">
    <text evidence="4">The sequence shown here is derived from an EMBL/GenBank/DDBJ whole genome shotgun (WGS) entry which is preliminary data.</text>
</comment>
<name>A0ABS8EZH2_9FIRM</name>
<feature type="transmembrane region" description="Helical" evidence="2">
    <location>
        <begin position="153"/>
        <end position="174"/>
    </location>
</feature>
<evidence type="ECO:0000259" key="3">
    <source>
        <dbReference type="Pfam" id="PF01478"/>
    </source>
</evidence>
<keyword evidence="2" id="KW-0812">Transmembrane</keyword>
<feature type="transmembrane region" description="Helical" evidence="2">
    <location>
        <begin position="35"/>
        <end position="54"/>
    </location>
</feature>
<dbReference type="Proteomes" id="UP001198241">
    <property type="component" value="Unassembled WGS sequence"/>
</dbReference>
<sequence>MEGQGMKGTHYVIALIVYIASIVLPIIISSRAISFIHVALYAVFSLIIIAGATIDMHYYILPDEGALVLVLGGIVYSFINDKSMLITIISVMSVGAITYGLRLMSYKGFGLGDVKWFSAIAMWLTPWEIVCFFYVAFCVGSLYLLLTSYRNRYIPFGPFLCFGGWCALHGGSYMEVLYQWLRHNLYIINTALC</sequence>
<feature type="transmembrane region" description="Helical" evidence="2">
    <location>
        <begin position="85"/>
        <end position="104"/>
    </location>
</feature>
<protein>
    <submittedName>
        <fullName evidence="4">A24 family peptidase</fullName>
    </submittedName>
</protein>
<reference evidence="4 5" key="1">
    <citation type="submission" date="2021-10" db="EMBL/GenBank/DDBJ databases">
        <title>Anaerobic single-cell dispensing facilitates the cultivation of human gut bacteria.</title>
        <authorList>
            <person name="Afrizal A."/>
        </authorList>
    </citation>
    <scope>NUCLEOTIDE SEQUENCE [LARGE SCALE GENOMIC DNA]</scope>
    <source>
        <strain evidence="4 5">CLA-AA-H247</strain>
    </source>
</reference>
<dbReference type="Pfam" id="PF01478">
    <property type="entry name" value="Peptidase_A24"/>
    <property type="match status" value="1"/>
</dbReference>
<dbReference type="InterPro" id="IPR050882">
    <property type="entry name" value="Prepilin_peptidase/N-MTase"/>
</dbReference>
<evidence type="ECO:0000313" key="5">
    <source>
        <dbReference type="Proteomes" id="UP001198241"/>
    </source>
</evidence>
<dbReference type="PANTHER" id="PTHR30487:SF0">
    <property type="entry name" value="PREPILIN LEADER PEPTIDASE_N-METHYLTRANSFERASE-RELATED"/>
    <property type="match status" value="1"/>
</dbReference>
<proteinExistence type="inferred from homology"/>
<dbReference type="EMBL" id="JAJEQD010000001">
    <property type="protein sequence ID" value="MCC2155573.1"/>
    <property type="molecule type" value="Genomic_DNA"/>
</dbReference>